<feature type="region of interest" description="Disordered" evidence="1">
    <location>
        <begin position="339"/>
        <end position="367"/>
    </location>
</feature>
<name>A0ABD3B5A9_9GENT</name>
<dbReference type="InterPro" id="IPR039928">
    <property type="entry name" value="LNK"/>
</dbReference>
<gene>
    <name evidence="2" type="ORF">ACH5RR_001995</name>
</gene>
<dbReference type="PANTHER" id="PTHR33334:SF8">
    <property type="entry name" value="PROTEIN LNK1"/>
    <property type="match status" value="1"/>
</dbReference>
<reference evidence="2 3" key="1">
    <citation type="submission" date="2024-11" db="EMBL/GenBank/DDBJ databases">
        <title>A near-complete genome assembly of Cinchona calisaya.</title>
        <authorList>
            <person name="Lian D.C."/>
            <person name="Zhao X.W."/>
            <person name="Wei L."/>
        </authorList>
    </citation>
    <scope>NUCLEOTIDE SEQUENCE [LARGE SCALE GENOMIC DNA]</scope>
    <source>
        <tissue evidence="2">Nenye</tissue>
    </source>
</reference>
<dbReference type="Proteomes" id="UP001630127">
    <property type="component" value="Unassembled WGS sequence"/>
</dbReference>
<feature type="compositionally biased region" description="Low complexity" evidence="1">
    <location>
        <begin position="544"/>
        <end position="555"/>
    </location>
</feature>
<accession>A0ABD3B5A9</accession>
<evidence type="ECO:0000313" key="2">
    <source>
        <dbReference type="EMBL" id="KAL3538629.1"/>
    </source>
</evidence>
<feature type="compositionally biased region" description="Polar residues" evidence="1">
    <location>
        <begin position="413"/>
        <end position="422"/>
    </location>
</feature>
<feature type="compositionally biased region" description="Polar residues" evidence="1">
    <location>
        <begin position="430"/>
        <end position="477"/>
    </location>
</feature>
<feature type="region of interest" description="Disordered" evidence="1">
    <location>
        <begin position="526"/>
        <end position="558"/>
    </location>
</feature>
<sequence length="704" mass="77239">MSDLCMYEFGDIVWDEFCQSEDHTVPHPISEEAIEHSFLGDSRKRTRHELIGVSGNAREQSANKNIFQEKDQENISVLDSRRKIMLEKNSWSHTPNGVFPSSCDSNSAKEVSSLASDGTRTSSHCLKSNNTDLVGDEFCVTDSILIDKSAAVDSNSYDYPLDPMPQTDNDLSFFGDDHNDKDSSDFLYYAWPDIGNFEDVDRMFRSCDSTFGLGASSEDELGWFSSSDAMEGSGDVLKSEISCPSAPAAVEKNSENDELIRANGTCSSINDSSLKSASASCKITSWLSDKVEPDTSGHLSLVNATCSSNSKADFRHRKQGVELNGKVQQKISVINHLTTGNSGTLNMHKKQQRHHNQSEAKRKDPYGGSFYCNGTIATEEKKLPSETTSQQAHSSVGIQLQKQALRPESFGYLQNNIPSMQSDYGHPSDHTSVFPTLSAGKSDSSGFTNISPRESSYSSNQVLSAESSHGTPFQVTSNVPSEKKEKLHHQQAFQSSFNNKAKNVEMRVQVPLCDSVSLERKAQHSARKLKNHADHEGVPGEFGSSTVQESSSVSSGLDENSLEAASFRQLQLVMEQLDPRTKLRIRDSLYRLARSAEQRHNRASLKDSYCGDDRDASGVLVAEGTNKCTGFMDIETDTNPIDRSVAHLLFHRPSDSSVIPAQDALSFKSPAPIHGSVSSPPLMPERSVTDEAMATEMEGNVECG</sequence>
<keyword evidence="3" id="KW-1185">Reference proteome</keyword>
<evidence type="ECO:0000313" key="3">
    <source>
        <dbReference type="Proteomes" id="UP001630127"/>
    </source>
</evidence>
<protein>
    <recommendedName>
        <fullName evidence="4">Protein LNK1</fullName>
    </recommendedName>
</protein>
<comment type="caution">
    <text evidence="2">The sequence shown here is derived from an EMBL/GenBank/DDBJ whole genome shotgun (WGS) entry which is preliminary data.</text>
</comment>
<feature type="compositionally biased region" description="Basic and acidic residues" evidence="1">
    <location>
        <begin position="356"/>
        <end position="365"/>
    </location>
</feature>
<dbReference type="AlphaFoldDB" id="A0ABD3B5A9"/>
<evidence type="ECO:0008006" key="4">
    <source>
        <dbReference type="Google" id="ProtNLM"/>
    </source>
</evidence>
<feature type="region of interest" description="Disordered" evidence="1">
    <location>
        <begin position="413"/>
        <end position="477"/>
    </location>
</feature>
<proteinExistence type="predicted"/>
<evidence type="ECO:0000256" key="1">
    <source>
        <dbReference type="SAM" id="MobiDB-lite"/>
    </source>
</evidence>
<dbReference type="PANTHER" id="PTHR33334">
    <property type="entry name" value="PROTEIN LNK1"/>
    <property type="match status" value="1"/>
</dbReference>
<dbReference type="EMBL" id="JBJUIK010000001">
    <property type="protein sequence ID" value="KAL3538629.1"/>
    <property type="molecule type" value="Genomic_DNA"/>
</dbReference>
<organism evidence="2 3">
    <name type="scientific">Cinchona calisaya</name>
    <dbReference type="NCBI Taxonomy" id="153742"/>
    <lineage>
        <taxon>Eukaryota</taxon>
        <taxon>Viridiplantae</taxon>
        <taxon>Streptophyta</taxon>
        <taxon>Embryophyta</taxon>
        <taxon>Tracheophyta</taxon>
        <taxon>Spermatophyta</taxon>
        <taxon>Magnoliopsida</taxon>
        <taxon>eudicotyledons</taxon>
        <taxon>Gunneridae</taxon>
        <taxon>Pentapetalae</taxon>
        <taxon>asterids</taxon>
        <taxon>lamiids</taxon>
        <taxon>Gentianales</taxon>
        <taxon>Rubiaceae</taxon>
        <taxon>Cinchonoideae</taxon>
        <taxon>Cinchoneae</taxon>
        <taxon>Cinchona</taxon>
    </lineage>
</organism>